<accession>A0A256L9Y2</accession>
<dbReference type="Proteomes" id="UP000216316">
    <property type="component" value="Unassembled WGS sequence"/>
</dbReference>
<evidence type="ECO:0000313" key="1">
    <source>
        <dbReference type="EMBL" id="OYR86867.1"/>
    </source>
</evidence>
<organism evidence="2 3">
    <name type="scientific">Lactobacillus taiwanensis</name>
    <dbReference type="NCBI Taxonomy" id="508451"/>
    <lineage>
        <taxon>Bacteria</taxon>
        <taxon>Bacillati</taxon>
        <taxon>Bacillota</taxon>
        <taxon>Bacilli</taxon>
        <taxon>Lactobacillales</taxon>
        <taxon>Lactobacillaceae</taxon>
        <taxon>Lactobacillus</taxon>
    </lineage>
</organism>
<keyword evidence="4" id="KW-1185">Reference proteome</keyword>
<dbReference type="Proteomes" id="UP000215828">
    <property type="component" value="Unassembled WGS sequence"/>
</dbReference>
<evidence type="ECO:0000313" key="4">
    <source>
        <dbReference type="Proteomes" id="UP000216316"/>
    </source>
</evidence>
<reference evidence="2 3" key="1">
    <citation type="submission" date="2017-04" db="EMBL/GenBank/DDBJ databases">
        <authorList>
            <person name="Afonso C.L."/>
            <person name="Miller P.J."/>
            <person name="Scott M.A."/>
            <person name="Spackman E."/>
            <person name="Goraichik I."/>
            <person name="Dimitrov K.M."/>
            <person name="Suarez D.L."/>
            <person name="Swayne D.E."/>
        </authorList>
    </citation>
    <scope>NUCLEOTIDE SEQUENCE [LARGE SCALE GENOMIC DNA]</scope>
    <source>
        <strain evidence="2 3">609q</strain>
    </source>
</reference>
<sequence length="130" mass="15356">MTKKEAKLKLQNLMGYQKLYRVDYLYNGDIQKVYVIADPTKIIENLNYEFCSFTKISSCVGEINYGAYKDYRLSKVVLYEDYHNFQWRDEFHILDDSVKDYRISNIIIPGQSIERLEQVSAFEKVGKGNE</sequence>
<dbReference type="EMBL" id="NGNX01000063">
    <property type="protein sequence ID" value="OYR89896.1"/>
    <property type="molecule type" value="Genomic_DNA"/>
</dbReference>
<reference evidence="1" key="2">
    <citation type="submission" date="2017-05" db="EMBL/GenBank/DDBJ databases">
        <authorList>
            <person name="Lin X.B."/>
            <person name="Stothard P."/>
            <person name="Tasseva G."/>
            <person name="Walter J."/>
        </authorList>
    </citation>
    <scope>NUCLEOTIDE SEQUENCE</scope>
    <source>
        <strain evidence="1">609u</strain>
    </source>
</reference>
<reference evidence="3 4" key="3">
    <citation type="submission" date="2017-09" db="EMBL/GenBank/DDBJ databases">
        <title>Tripartite evolution among Lactobacillus johnsonii, Lactobacillus taiwanensis, Lactobacillus reuteri and their rodent host.</title>
        <authorList>
            <person name="Wang T."/>
            <person name="Knowles S."/>
            <person name="Cheng C."/>
        </authorList>
    </citation>
    <scope>NUCLEOTIDE SEQUENCE [LARGE SCALE GENOMIC DNA]</scope>
    <source>
        <strain evidence="2 3">609q</strain>
        <strain evidence="1 4">609u</strain>
    </source>
</reference>
<name>A0A256L9Y2_9LACO</name>
<dbReference type="AlphaFoldDB" id="A0A256L9Y2"/>
<comment type="caution">
    <text evidence="2">The sequence shown here is derived from an EMBL/GenBank/DDBJ whole genome shotgun (WGS) entry which is preliminary data.</text>
</comment>
<evidence type="ECO:0000313" key="2">
    <source>
        <dbReference type="EMBL" id="OYR89896.1"/>
    </source>
</evidence>
<evidence type="ECO:0000313" key="3">
    <source>
        <dbReference type="Proteomes" id="UP000215828"/>
    </source>
</evidence>
<gene>
    <name evidence="1" type="ORF">CBF53_10470</name>
    <name evidence="2" type="ORF">CBF70_11020</name>
</gene>
<protein>
    <submittedName>
        <fullName evidence="2">Uncharacterized protein</fullName>
    </submittedName>
</protein>
<dbReference type="RefSeq" id="WP_094496657.1">
    <property type="nucleotide sequence ID" value="NZ_NGNV01000063.1"/>
</dbReference>
<proteinExistence type="predicted"/>
<dbReference type="EMBL" id="NGNV01000063">
    <property type="protein sequence ID" value="OYR86867.1"/>
    <property type="molecule type" value="Genomic_DNA"/>
</dbReference>